<dbReference type="GO" id="GO:0003677">
    <property type="term" value="F:DNA binding"/>
    <property type="evidence" value="ECO:0007669"/>
    <property type="project" value="UniProtKB-KW"/>
</dbReference>
<dbReference type="InterPro" id="IPR000524">
    <property type="entry name" value="Tscrpt_reg_HTH_GntR"/>
</dbReference>
<dbReference type="PANTHER" id="PTHR43537">
    <property type="entry name" value="TRANSCRIPTIONAL REGULATOR, GNTR FAMILY"/>
    <property type="match status" value="1"/>
</dbReference>
<dbReference type="InterPro" id="IPR011711">
    <property type="entry name" value="GntR_C"/>
</dbReference>
<dbReference type="OrthoDB" id="8680240at2"/>
<feature type="domain" description="HTH gntR-type" evidence="4">
    <location>
        <begin position="45"/>
        <end position="112"/>
    </location>
</feature>
<dbReference type="SUPFAM" id="SSF46785">
    <property type="entry name" value="Winged helix' DNA-binding domain"/>
    <property type="match status" value="1"/>
</dbReference>
<dbReference type="SMART" id="SM00895">
    <property type="entry name" value="FCD"/>
    <property type="match status" value="1"/>
</dbReference>
<accession>A0A5D0TU69</accession>
<evidence type="ECO:0000256" key="3">
    <source>
        <dbReference type="ARBA" id="ARBA00023163"/>
    </source>
</evidence>
<keyword evidence="3" id="KW-0804">Transcription</keyword>
<dbReference type="Gene3D" id="1.10.10.10">
    <property type="entry name" value="Winged helix-like DNA-binding domain superfamily/Winged helix DNA-binding domain"/>
    <property type="match status" value="1"/>
</dbReference>
<dbReference type="PROSITE" id="PS50949">
    <property type="entry name" value="HTH_GNTR"/>
    <property type="match status" value="1"/>
</dbReference>
<evidence type="ECO:0000313" key="5">
    <source>
        <dbReference type="EMBL" id="TYC08906.1"/>
    </source>
</evidence>
<evidence type="ECO:0000313" key="6">
    <source>
        <dbReference type="Proteomes" id="UP000322634"/>
    </source>
</evidence>
<dbReference type="SMART" id="SM00345">
    <property type="entry name" value="HTH_GNTR"/>
    <property type="match status" value="1"/>
</dbReference>
<sequence length="270" mass="30173">MSRAEGRSRGRWTVGFDARPRFRGGCGFGRSAGYARSVGEQTGKSTRVHDVYARVRQDLLAAHYRPGQWLRLAPFQQEFQVSLSVVREAFSRLAAEGLLESVALRGFRVRELSGDDLQDLTDARIHIEVLVLRESLASGGTQWEADLLAAHHVLERTPIRAPSGRGVNREFIPVHAAFHHALLAGCRNARLLMIARELRDNAELYRMWSPVVDQSGRDIAWEHRELTRLALERDVEACADLLARHIDHTRQALLGGRATAGDGEVSAERS</sequence>
<dbReference type="InterPro" id="IPR036388">
    <property type="entry name" value="WH-like_DNA-bd_sf"/>
</dbReference>
<dbReference type="PANTHER" id="PTHR43537:SF20">
    <property type="entry name" value="HTH-TYPE TRANSCRIPTIONAL REPRESSOR GLAR"/>
    <property type="match status" value="1"/>
</dbReference>
<proteinExistence type="predicted"/>
<reference evidence="5 6" key="1">
    <citation type="submission" date="2019-08" db="EMBL/GenBank/DDBJ databases">
        <title>Actinomadura sp. nov. CYP1-5 isolated from mountain soil.</title>
        <authorList>
            <person name="Songsumanus A."/>
            <person name="Kuncharoen N."/>
            <person name="Kudo T."/>
            <person name="Yuki M."/>
            <person name="Igarashi Y."/>
            <person name="Tanasupawat S."/>
        </authorList>
    </citation>
    <scope>NUCLEOTIDE SEQUENCE [LARGE SCALE GENOMIC DNA]</scope>
    <source>
        <strain evidence="5 6">GKU157</strain>
    </source>
</reference>
<dbReference type="GO" id="GO:0003700">
    <property type="term" value="F:DNA-binding transcription factor activity"/>
    <property type="evidence" value="ECO:0007669"/>
    <property type="project" value="InterPro"/>
</dbReference>
<evidence type="ECO:0000256" key="2">
    <source>
        <dbReference type="ARBA" id="ARBA00023125"/>
    </source>
</evidence>
<keyword evidence="1" id="KW-0805">Transcription regulation</keyword>
<dbReference type="Proteomes" id="UP000322634">
    <property type="component" value="Unassembled WGS sequence"/>
</dbReference>
<dbReference type="AlphaFoldDB" id="A0A5D0TU69"/>
<keyword evidence="2" id="KW-0238">DNA-binding</keyword>
<evidence type="ECO:0000256" key="1">
    <source>
        <dbReference type="ARBA" id="ARBA00023015"/>
    </source>
</evidence>
<dbReference type="SUPFAM" id="SSF48008">
    <property type="entry name" value="GntR ligand-binding domain-like"/>
    <property type="match status" value="1"/>
</dbReference>
<dbReference type="Pfam" id="PF00392">
    <property type="entry name" value="GntR"/>
    <property type="match status" value="1"/>
</dbReference>
<comment type="caution">
    <text evidence="5">The sequence shown here is derived from an EMBL/GenBank/DDBJ whole genome shotgun (WGS) entry which is preliminary data.</text>
</comment>
<dbReference type="Gene3D" id="1.20.120.530">
    <property type="entry name" value="GntR ligand-binding domain-like"/>
    <property type="match status" value="1"/>
</dbReference>
<dbReference type="EMBL" id="VSFF01000015">
    <property type="protein sequence ID" value="TYC08906.1"/>
    <property type="molecule type" value="Genomic_DNA"/>
</dbReference>
<protein>
    <submittedName>
        <fullName evidence="5">GntR family transcriptional regulator</fullName>
    </submittedName>
</protein>
<keyword evidence="6" id="KW-1185">Reference proteome</keyword>
<gene>
    <name evidence="5" type="ORF">FXF65_35875</name>
</gene>
<dbReference type="InterPro" id="IPR008920">
    <property type="entry name" value="TF_FadR/GntR_C"/>
</dbReference>
<evidence type="ECO:0000259" key="4">
    <source>
        <dbReference type="PROSITE" id="PS50949"/>
    </source>
</evidence>
<dbReference type="Pfam" id="PF07729">
    <property type="entry name" value="FCD"/>
    <property type="match status" value="1"/>
</dbReference>
<dbReference type="InterPro" id="IPR036390">
    <property type="entry name" value="WH_DNA-bd_sf"/>
</dbReference>
<organism evidence="5 6">
    <name type="scientific">Actinomadura syzygii</name>
    <dbReference type="NCBI Taxonomy" id="1427538"/>
    <lineage>
        <taxon>Bacteria</taxon>
        <taxon>Bacillati</taxon>
        <taxon>Actinomycetota</taxon>
        <taxon>Actinomycetes</taxon>
        <taxon>Streptosporangiales</taxon>
        <taxon>Thermomonosporaceae</taxon>
        <taxon>Actinomadura</taxon>
    </lineage>
</organism>
<name>A0A5D0TU69_9ACTN</name>